<dbReference type="AlphaFoldDB" id="A0A8H9BX00"/>
<gene>
    <name evidence="1" type="ORF">EGV54_04915</name>
</gene>
<protein>
    <recommendedName>
        <fullName evidence="3">Phage protein</fullName>
    </recommendedName>
</protein>
<keyword evidence="2" id="KW-1185">Reference proteome</keyword>
<dbReference type="RefSeq" id="WP_110178911.1">
    <property type="nucleotide sequence ID" value="NZ_CAJESP010000003.1"/>
</dbReference>
<dbReference type="Proteomes" id="UP000600220">
    <property type="component" value="Unassembled WGS sequence"/>
</dbReference>
<proteinExistence type="predicted"/>
<organism evidence="1 2">
    <name type="scientific">Staphylococcus pseudintermedius</name>
    <dbReference type="NCBI Taxonomy" id="283734"/>
    <lineage>
        <taxon>Bacteria</taxon>
        <taxon>Bacillati</taxon>
        <taxon>Bacillota</taxon>
        <taxon>Bacilli</taxon>
        <taxon>Bacillales</taxon>
        <taxon>Staphylococcaceae</taxon>
        <taxon>Staphylococcus</taxon>
        <taxon>Staphylococcus intermedius group</taxon>
    </lineage>
</organism>
<sequence>MANTVKCPYCEQQDNKENMIKVGRRYWHESCREQFINEQNEEEKRKLQEKEEYKELIEYICTLFNTDKPSGLVLKQIQTYHNAPYNYRYKAIHMALQYFYVIKNNSTRNSKGIGILPYIYDEAANFYRNLVRIQNTEVKEKEEVKEVVVKKVKKNKKRKFDLNEL</sequence>
<evidence type="ECO:0000313" key="2">
    <source>
        <dbReference type="Proteomes" id="UP000600220"/>
    </source>
</evidence>
<accession>A0A8H9BX00</accession>
<dbReference type="EMBL" id="AAXKXX010000004">
    <property type="protein sequence ID" value="EGQ4384433.1"/>
    <property type="molecule type" value="Genomic_DNA"/>
</dbReference>
<name>A0A8H9BX00_STAPS</name>
<evidence type="ECO:0008006" key="3">
    <source>
        <dbReference type="Google" id="ProtNLM"/>
    </source>
</evidence>
<reference evidence="1 2" key="1">
    <citation type="submission" date="2018-11" db="EMBL/GenBank/DDBJ databases">
        <authorList>
            <consortium name="Veterinary Laboratory Investigation and Response Network"/>
        </authorList>
    </citation>
    <scope>NUCLEOTIDE SEQUENCE [LARGE SCALE GENOMIC DNA]</scope>
    <source>
        <strain evidence="1 2">SPSE-18-VL-LA-PA-Ryan-0021</strain>
    </source>
</reference>
<comment type="caution">
    <text evidence="1">The sequence shown here is derived from an EMBL/GenBank/DDBJ whole genome shotgun (WGS) entry which is preliminary data.</text>
</comment>
<evidence type="ECO:0000313" key="1">
    <source>
        <dbReference type="EMBL" id="EGQ4384433.1"/>
    </source>
</evidence>